<reference evidence="3 4" key="1">
    <citation type="submission" date="2024-06" db="EMBL/GenBank/DDBJ databases">
        <title>Genomic Encyclopedia of Type Strains, Phase V (KMG-V): Genome sequencing to study the core and pangenomes of soil and plant-associated prokaryotes.</title>
        <authorList>
            <person name="Whitman W."/>
        </authorList>
    </citation>
    <scope>NUCLEOTIDE SEQUENCE [LARGE SCALE GENOMIC DNA]</scope>
    <source>
        <strain evidence="3 4">NE40</strain>
    </source>
</reference>
<dbReference type="Proteomes" id="UP001549366">
    <property type="component" value="Unassembled WGS sequence"/>
</dbReference>
<feature type="chain" id="PRO_5045178505" evidence="2">
    <location>
        <begin position="28"/>
        <end position="82"/>
    </location>
</feature>
<protein>
    <submittedName>
        <fullName evidence="3">Uncharacterized protein</fullName>
    </submittedName>
</protein>
<sequence length="82" mass="8771">MNVKRQAKWMSGAALSILFAFATPVQADTQEKKAMILAGPIGKSSSASARITLVIPPRPDKAKQSSTKQTASEKPSDKNTQK</sequence>
<name>A0ABV2SG91_9GAMM</name>
<evidence type="ECO:0000313" key="4">
    <source>
        <dbReference type="Proteomes" id="UP001549366"/>
    </source>
</evidence>
<feature type="compositionally biased region" description="Polar residues" evidence="1">
    <location>
        <begin position="64"/>
        <end position="73"/>
    </location>
</feature>
<evidence type="ECO:0000313" key="3">
    <source>
        <dbReference type="EMBL" id="MET4756770.1"/>
    </source>
</evidence>
<organism evidence="3 4">
    <name type="scientific">Endozoicomonas lisbonensis</name>
    <dbReference type="NCBI Taxonomy" id="3120522"/>
    <lineage>
        <taxon>Bacteria</taxon>
        <taxon>Pseudomonadati</taxon>
        <taxon>Pseudomonadota</taxon>
        <taxon>Gammaproteobacteria</taxon>
        <taxon>Oceanospirillales</taxon>
        <taxon>Endozoicomonadaceae</taxon>
        <taxon>Endozoicomonas</taxon>
    </lineage>
</organism>
<keyword evidence="4" id="KW-1185">Reference proteome</keyword>
<accession>A0ABV2SG91</accession>
<evidence type="ECO:0000256" key="2">
    <source>
        <dbReference type="SAM" id="SignalP"/>
    </source>
</evidence>
<gene>
    <name evidence="3" type="ORF">V5J35_001962</name>
</gene>
<keyword evidence="2" id="KW-0732">Signal</keyword>
<feature type="region of interest" description="Disordered" evidence="1">
    <location>
        <begin position="55"/>
        <end position="82"/>
    </location>
</feature>
<comment type="caution">
    <text evidence="3">The sequence shown here is derived from an EMBL/GenBank/DDBJ whole genome shotgun (WGS) entry which is preliminary data.</text>
</comment>
<evidence type="ECO:0000256" key="1">
    <source>
        <dbReference type="SAM" id="MobiDB-lite"/>
    </source>
</evidence>
<dbReference type="RefSeq" id="WP_354011078.1">
    <property type="nucleotide sequence ID" value="NZ_JBEWTA010000001.1"/>
</dbReference>
<proteinExistence type="predicted"/>
<feature type="signal peptide" evidence="2">
    <location>
        <begin position="1"/>
        <end position="27"/>
    </location>
</feature>
<dbReference type="EMBL" id="JBEWTB010000002">
    <property type="protein sequence ID" value="MET4756770.1"/>
    <property type="molecule type" value="Genomic_DNA"/>
</dbReference>